<accession>A0A1H6T6V6</accession>
<dbReference type="AlphaFoldDB" id="A0A1H6T6V6"/>
<reference evidence="1 2" key="1">
    <citation type="submission" date="2016-10" db="EMBL/GenBank/DDBJ databases">
        <authorList>
            <person name="de Groot N.N."/>
        </authorList>
    </citation>
    <scope>NUCLEOTIDE SEQUENCE [LARGE SCALE GENOMIC DNA]</scope>
    <source>
        <strain evidence="1 2">DSM 373</strain>
    </source>
</reference>
<dbReference type="RefSeq" id="WP_090731013.1">
    <property type="nucleotide sequence ID" value="NZ_FNYQ01000019.1"/>
</dbReference>
<dbReference type="OrthoDB" id="7041861at2"/>
<dbReference type="Proteomes" id="UP000199250">
    <property type="component" value="Unassembled WGS sequence"/>
</dbReference>
<evidence type="ECO:0000313" key="1">
    <source>
        <dbReference type="EMBL" id="SEI73884.1"/>
    </source>
</evidence>
<protein>
    <submittedName>
        <fullName evidence="1">Uncharacterized protein</fullName>
    </submittedName>
</protein>
<dbReference type="EMBL" id="FNYQ01000019">
    <property type="protein sequence ID" value="SEI73884.1"/>
    <property type="molecule type" value="Genomic_DNA"/>
</dbReference>
<sequence>MRNRLLSFWLMIGKDRLFVFGQLCPSENRISGKSIFLNAGRQLPAAEQGNRLMCRKFFGNREERNSLMPKKHHLVTRFDWTALLALFTFQPLPTRSAPGGRLDTDSPFVIHA</sequence>
<proteinExistence type="predicted"/>
<evidence type="ECO:0000313" key="2">
    <source>
        <dbReference type="Proteomes" id="UP000199250"/>
    </source>
</evidence>
<name>A0A1H6T6V6_9GAMM</name>
<gene>
    <name evidence="1" type="ORF">SAMN04244572_01511</name>
</gene>
<organism evidence="1 2">
    <name type="scientific">Azotobacter beijerinckii</name>
    <dbReference type="NCBI Taxonomy" id="170623"/>
    <lineage>
        <taxon>Bacteria</taxon>
        <taxon>Pseudomonadati</taxon>
        <taxon>Pseudomonadota</taxon>
        <taxon>Gammaproteobacteria</taxon>
        <taxon>Pseudomonadales</taxon>
        <taxon>Pseudomonadaceae</taxon>
        <taxon>Azotobacter</taxon>
    </lineage>
</organism>